<protein>
    <recommendedName>
        <fullName evidence="4">RecA family profile 2 domain-containing protein</fullName>
    </recommendedName>
</protein>
<dbReference type="GO" id="GO:0008094">
    <property type="term" value="F:ATP-dependent activity, acting on DNA"/>
    <property type="evidence" value="ECO:0007669"/>
    <property type="project" value="InterPro"/>
</dbReference>
<evidence type="ECO:0000259" key="4">
    <source>
        <dbReference type="PROSITE" id="PS50163"/>
    </source>
</evidence>
<accession>A0A0F9C625</accession>
<organism evidence="5">
    <name type="scientific">marine sediment metagenome</name>
    <dbReference type="NCBI Taxonomy" id="412755"/>
    <lineage>
        <taxon>unclassified sequences</taxon>
        <taxon>metagenomes</taxon>
        <taxon>ecological metagenomes</taxon>
    </lineage>
</organism>
<evidence type="ECO:0000313" key="5">
    <source>
        <dbReference type="EMBL" id="KKL44743.1"/>
    </source>
</evidence>
<dbReference type="Gene3D" id="3.40.50.300">
    <property type="entry name" value="P-loop containing nucleotide triphosphate hydrolases"/>
    <property type="match status" value="1"/>
</dbReference>
<dbReference type="InterPro" id="IPR027417">
    <property type="entry name" value="P-loop_NTPase"/>
</dbReference>
<dbReference type="PROSITE" id="PS50163">
    <property type="entry name" value="RECA_3"/>
    <property type="match status" value="1"/>
</dbReference>
<dbReference type="GO" id="GO:0006259">
    <property type="term" value="P:DNA metabolic process"/>
    <property type="evidence" value="ECO:0007669"/>
    <property type="project" value="InterPro"/>
</dbReference>
<name>A0A0F9C625_9ZZZZ</name>
<dbReference type="InterPro" id="IPR020587">
    <property type="entry name" value="RecA_monomer-monomer_interface"/>
</dbReference>
<reference evidence="5" key="1">
    <citation type="journal article" date="2015" name="Nature">
        <title>Complex archaea that bridge the gap between prokaryotes and eukaryotes.</title>
        <authorList>
            <person name="Spang A."/>
            <person name="Saw J.H."/>
            <person name="Jorgensen S.L."/>
            <person name="Zaremba-Niedzwiedzka K."/>
            <person name="Martijn J."/>
            <person name="Lind A.E."/>
            <person name="van Eijk R."/>
            <person name="Schleper C."/>
            <person name="Guy L."/>
            <person name="Ettema T.J."/>
        </authorList>
    </citation>
    <scope>NUCLEOTIDE SEQUENCE</scope>
</reference>
<dbReference type="SUPFAM" id="SSF52540">
    <property type="entry name" value="P-loop containing nucleoside triphosphate hydrolases"/>
    <property type="match status" value="1"/>
</dbReference>
<feature type="compositionally biased region" description="Basic and acidic residues" evidence="3">
    <location>
        <begin position="221"/>
        <end position="244"/>
    </location>
</feature>
<comment type="caution">
    <text evidence="5">The sequence shown here is derived from an EMBL/GenBank/DDBJ whole genome shotgun (WGS) entry which is preliminary data.</text>
</comment>
<feature type="region of interest" description="Disordered" evidence="3">
    <location>
        <begin position="220"/>
        <end position="244"/>
    </location>
</feature>
<dbReference type="AlphaFoldDB" id="A0A0F9C625"/>
<keyword evidence="2" id="KW-0067">ATP-binding</keyword>
<dbReference type="GO" id="GO:0005524">
    <property type="term" value="F:ATP binding"/>
    <property type="evidence" value="ECO:0007669"/>
    <property type="project" value="UniProtKB-KW"/>
</dbReference>
<sequence>TVSDCTQVVSRFIKEVAEQYPERTFLVVMDSLGMLETETGQEKFMKGQTPGDQGQLAKQLKKFVKNCVYLVEQKNVGFLMTNHTYDSMDMFNPDQKITGGAGIIYASSIVIATRKYKLKEVSEEQEVATSTGVHGVRTTAMVYKSRFNKPFEKTTIEIPWSMGIDPHSGLVTMFETDGLLVKDGNKLRYTDKNSQEHKYFRKNIPTALLDQIMEENPYSISREDILEAEDRSRKMDEEVTDKTE</sequence>
<proteinExistence type="predicted"/>
<gene>
    <name evidence="5" type="ORF">LCGC14_2362600</name>
</gene>
<feature type="non-terminal residue" evidence="5">
    <location>
        <position position="1"/>
    </location>
</feature>
<evidence type="ECO:0000256" key="3">
    <source>
        <dbReference type="SAM" id="MobiDB-lite"/>
    </source>
</evidence>
<dbReference type="EMBL" id="LAZR01034647">
    <property type="protein sequence ID" value="KKL44743.1"/>
    <property type="molecule type" value="Genomic_DNA"/>
</dbReference>
<dbReference type="GO" id="GO:0003677">
    <property type="term" value="F:DNA binding"/>
    <property type="evidence" value="ECO:0007669"/>
    <property type="project" value="InterPro"/>
</dbReference>
<evidence type="ECO:0000256" key="2">
    <source>
        <dbReference type="ARBA" id="ARBA00022840"/>
    </source>
</evidence>
<evidence type="ECO:0000256" key="1">
    <source>
        <dbReference type="ARBA" id="ARBA00022741"/>
    </source>
</evidence>
<keyword evidence="1" id="KW-0547">Nucleotide-binding</keyword>
<feature type="domain" description="RecA family profile 2" evidence="4">
    <location>
        <begin position="90"/>
        <end position="165"/>
    </location>
</feature>